<keyword evidence="1" id="KW-1133">Transmembrane helix</keyword>
<accession>A0A075GUV2</accession>
<evidence type="ECO:0000313" key="2">
    <source>
        <dbReference type="EMBL" id="AIF07681.1"/>
    </source>
</evidence>
<dbReference type="AlphaFoldDB" id="A0A075GUV2"/>
<protein>
    <recommendedName>
        <fullName evidence="3">Intracellular proteinase inhibitor BsuPI domain-containing protein</fullName>
    </recommendedName>
</protein>
<evidence type="ECO:0008006" key="3">
    <source>
        <dbReference type="Google" id="ProtNLM"/>
    </source>
</evidence>
<organism evidence="2">
    <name type="scientific">uncultured marine thaumarchaeote KM3_23_E01</name>
    <dbReference type="NCBI Taxonomy" id="1456099"/>
    <lineage>
        <taxon>Archaea</taxon>
        <taxon>Nitrososphaerota</taxon>
        <taxon>environmental samples</taxon>
    </lineage>
</organism>
<name>A0A075GUV2_9ARCH</name>
<feature type="transmembrane region" description="Helical" evidence="1">
    <location>
        <begin position="7"/>
        <end position="27"/>
    </location>
</feature>
<proteinExistence type="predicted"/>
<dbReference type="EMBL" id="KF900810">
    <property type="protein sequence ID" value="AIF07681.1"/>
    <property type="molecule type" value="Genomic_DNA"/>
</dbReference>
<keyword evidence="1" id="KW-0812">Transmembrane</keyword>
<evidence type="ECO:0000256" key="1">
    <source>
        <dbReference type="SAM" id="Phobius"/>
    </source>
</evidence>
<keyword evidence="1" id="KW-0472">Membrane</keyword>
<reference evidence="2" key="1">
    <citation type="journal article" date="2014" name="Genome Biol. Evol.">
        <title>Pangenome evidence for extensive interdomain horizontal transfer affecting lineage core and shell genes in uncultured planktonic thaumarchaeota and euryarchaeota.</title>
        <authorList>
            <person name="Deschamps P."/>
            <person name="Zivanovic Y."/>
            <person name="Moreira D."/>
            <person name="Rodriguez-Valera F."/>
            <person name="Lopez-Garcia P."/>
        </authorList>
    </citation>
    <scope>NUCLEOTIDE SEQUENCE</scope>
</reference>
<sequence>MKSLPRGLMIALCVGMMSGLILGLVAYSQNSHEQLVFEDGPSISILTEKTDFKLGEQISIKIVNSGTVPLTFSDASYGLKVTGMDGVLYYVPVAAQVVTKLEPKEEVTFVWNQKRLDNSDSLKGRYKIVVEGVDPENNKVKKSIAINVLK</sequence>